<dbReference type="Proteomes" id="UP001595384">
    <property type="component" value="Unassembled WGS sequence"/>
</dbReference>
<proteinExistence type="predicted"/>
<comment type="caution">
    <text evidence="2">The sequence shown here is derived from an EMBL/GenBank/DDBJ whole genome shotgun (WGS) entry which is preliminary data.</text>
</comment>
<evidence type="ECO:0000313" key="2">
    <source>
        <dbReference type="EMBL" id="MFC3023978.1"/>
    </source>
</evidence>
<dbReference type="RefSeq" id="WP_123016118.1">
    <property type="nucleotide sequence ID" value="NZ_AP024911.1"/>
</dbReference>
<name>A0ABV7CB74_9VIBR</name>
<reference evidence="3" key="1">
    <citation type="journal article" date="2019" name="Int. J. Syst. Evol. Microbiol.">
        <title>The Global Catalogue of Microorganisms (GCM) 10K type strain sequencing project: providing services to taxonomists for standard genome sequencing and annotation.</title>
        <authorList>
            <consortium name="The Broad Institute Genomics Platform"/>
            <consortium name="The Broad Institute Genome Sequencing Center for Infectious Disease"/>
            <person name="Wu L."/>
            <person name="Ma J."/>
        </authorList>
    </citation>
    <scope>NUCLEOTIDE SEQUENCE [LARGE SCALE GENOMIC DNA]</scope>
    <source>
        <strain evidence="3">KCTC 62784</strain>
    </source>
</reference>
<protein>
    <submittedName>
        <fullName evidence="2">Uncharacterized protein</fullName>
    </submittedName>
</protein>
<organism evidence="2 3">
    <name type="scientific">Vibrio zhugei</name>
    <dbReference type="NCBI Taxonomy" id="2479546"/>
    <lineage>
        <taxon>Bacteria</taxon>
        <taxon>Pseudomonadati</taxon>
        <taxon>Pseudomonadota</taxon>
        <taxon>Gammaproteobacteria</taxon>
        <taxon>Vibrionales</taxon>
        <taxon>Vibrionaceae</taxon>
        <taxon>Vibrio</taxon>
    </lineage>
</organism>
<keyword evidence="1" id="KW-0812">Transmembrane</keyword>
<accession>A0ABV7CB74</accession>
<evidence type="ECO:0000313" key="3">
    <source>
        <dbReference type="Proteomes" id="UP001595384"/>
    </source>
</evidence>
<evidence type="ECO:0000256" key="1">
    <source>
        <dbReference type="SAM" id="Phobius"/>
    </source>
</evidence>
<keyword evidence="1" id="KW-0472">Membrane</keyword>
<sequence length="118" mass="13623">MPAEKLTKQRLLQVVIMMLLLIGAFTWRSFTYENEKTLSCIGRDQCKVKIDDHMIEIVKTSLSSYELHQVPKNWSPSSQQGEVTPIMPQSWAFQVSPNQLDKPLYVTLTDKVRVRISI</sequence>
<feature type="transmembrane region" description="Helical" evidence="1">
    <location>
        <begin position="12"/>
        <end position="30"/>
    </location>
</feature>
<dbReference type="EMBL" id="JBHRSE010000060">
    <property type="protein sequence ID" value="MFC3023978.1"/>
    <property type="molecule type" value="Genomic_DNA"/>
</dbReference>
<keyword evidence="1" id="KW-1133">Transmembrane helix</keyword>
<gene>
    <name evidence="2" type="ORF">ACFODT_09080</name>
</gene>
<keyword evidence="3" id="KW-1185">Reference proteome</keyword>